<dbReference type="PIRSF" id="PIRSF000513">
    <property type="entry name" value="Thz_kinase"/>
    <property type="match status" value="1"/>
</dbReference>
<feature type="binding site" evidence="11">
    <location>
        <position position="186"/>
    </location>
    <ligand>
        <name>substrate</name>
    </ligand>
</feature>
<evidence type="ECO:0000313" key="12">
    <source>
        <dbReference type="EMBL" id="MDF1586427.1"/>
    </source>
</evidence>
<proteinExistence type="inferred from homology"/>
<keyword evidence="6 11" id="KW-0547">Nucleotide-binding</keyword>
<comment type="similarity">
    <text evidence="11">Belongs to the Thz kinase family.</text>
</comment>
<dbReference type="GO" id="GO:0005524">
    <property type="term" value="F:ATP binding"/>
    <property type="evidence" value="ECO:0007669"/>
    <property type="project" value="UniProtKB-UniRule"/>
</dbReference>
<dbReference type="InterPro" id="IPR029056">
    <property type="entry name" value="Ribokinase-like"/>
</dbReference>
<organism evidence="12 13">
    <name type="scientific">Marinimicrococcus flavescens</name>
    <dbReference type="NCBI Taxonomy" id="3031815"/>
    <lineage>
        <taxon>Bacteria</taxon>
        <taxon>Pseudomonadati</taxon>
        <taxon>Pseudomonadota</taxon>
        <taxon>Alphaproteobacteria</taxon>
        <taxon>Geminicoccales</taxon>
        <taxon>Geminicoccaceae</taxon>
        <taxon>Marinimicrococcus</taxon>
    </lineage>
</organism>
<comment type="function">
    <text evidence="11">Catalyzes the phosphorylation of the hydroxyl group of 4-methyl-5-beta-hydroxyethylthiazole (THZ).</text>
</comment>
<keyword evidence="5 11" id="KW-0479">Metal-binding</keyword>
<evidence type="ECO:0000256" key="7">
    <source>
        <dbReference type="ARBA" id="ARBA00022777"/>
    </source>
</evidence>
<dbReference type="GO" id="GO:0009228">
    <property type="term" value="P:thiamine biosynthetic process"/>
    <property type="evidence" value="ECO:0007669"/>
    <property type="project" value="UniProtKB-KW"/>
</dbReference>
<name>A0AAP3XR81_9PROT</name>
<evidence type="ECO:0000256" key="11">
    <source>
        <dbReference type="HAMAP-Rule" id="MF_00228"/>
    </source>
</evidence>
<evidence type="ECO:0000256" key="8">
    <source>
        <dbReference type="ARBA" id="ARBA00022840"/>
    </source>
</evidence>
<dbReference type="SUPFAM" id="SSF53613">
    <property type="entry name" value="Ribokinase-like"/>
    <property type="match status" value="1"/>
</dbReference>
<dbReference type="CDD" id="cd01170">
    <property type="entry name" value="THZ_kinase"/>
    <property type="match status" value="1"/>
</dbReference>
<sequence length="256" mass="26673">MSACSRPDWPETVATPLTRLRAERPRVHVLTNFVAMNVSANALLALGAVPSMTFRADTVADFVCSARALVVNLGMLDPEREAAIGQAVPAASALGLPWVLDPVKVERSGPRRDLALRLLRMRPAVLRANAAEVETLAGLKGLEGAERLAREFDCVVALTGATDIVTDGEQTVRLAGGSPLMDRVTAMGCAASAVVGAFLAVERDACGAALAALASFAAAGGIAAGRARGPGSFEPELLDALFALEPGQIMEKVEFR</sequence>
<reference evidence="12 13" key="1">
    <citation type="submission" date="2023-03" db="EMBL/GenBank/DDBJ databases">
        <title>YIM 152171 draft genome.</title>
        <authorList>
            <person name="Yang Z."/>
        </authorList>
    </citation>
    <scope>NUCLEOTIDE SEQUENCE [LARGE SCALE GENOMIC DNA]</scope>
    <source>
        <strain evidence="12 13">YIM 152171</strain>
    </source>
</reference>
<evidence type="ECO:0000256" key="4">
    <source>
        <dbReference type="ARBA" id="ARBA00022679"/>
    </source>
</evidence>
<dbReference type="AlphaFoldDB" id="A0AAP3XR81"/>
<dbReference type="RefSeq" id="WP_327788839.1">
    <property type="nucleotide sequence ID" value="NZ_JARGEQ010000082.1"/>
</dbReference>
<evidence type="ECO:0000256" key="2">
    <source>
        <dbReference type="ARBA" id="ARBA00001946"/>
    </source>
</evidence>
<evidence type="ECO:0000256" key="3">
    <source>
        <dbReference type="ARBA" id="ARBA00004868"/>
    </source>
</evidence>
<dbReference type="Proteomes" id="UP001301140">
    <property type="component" value="Unassembled WGS sequence"/>
</dbReference>
<evidence type="ECO:0000313" key="13">
    <source>
        <dbReference type="Proteomes" id="UP001301140"/>
    </source>
</evidence>
<comment type="pathway">
    <text evidence="3 11">Cofactor biosynthesis; thiamine diphosphate biosynthesis; 4-methyl-5-(2-phosphoethyl)-thiazole from 5-(2-hydroxyethyl)-4-methylthiazole: step 1/1.</text>
</comment>
<keyword evidence="9 11" id="KW-0460">Magnesium</keyword>
<keyword evidence="10 11" id="KW-0784">Thiamine biosynthesis</keyword>
<feature type="binding site" evidence="11">
    <location>
        <position position="127"/>
    </location>
    <ligand>
        <name>ATP</name>
        <dbReference type="ChEBI" id="CHEBI:30616"/>
    </ligand>
</feature>
<protein>
    <recommendedName>
        <fullName evidence="11">Hydroxyethylthiazole kinase</fullName>
        <ecNumber evidence="11">2.7.1.50</ecNumber>
    </recommendedName>
    <alternativeName>
        <fullName evidence="11">4-methyl-5-beta-hydroxyethylthiazole kinase</fullName>
        <shortName evidence="11">TH kinase</shortName>
        <shortName evidence="11">Thz kinase</shortName>
    </alternativeName>
</protein>
<keyword evidence="4 11" id="KW-0808">Transferase</keyword>
<dbReference type="Gene3D" id="3.40.1190.20">
    <property type="match status" value="1"/>
</dbReference>
<keyword evidence="7 11" id="KW-0418">Kinase</keyword>
<feature type="binding site" evidence="11">
    <location>
        <position position="159"/>
    </location>
    <ligand>
        <name>ATP</name>
        <dbReference type="ChEBI" id="CHEBI:30616"/>
    </ligand>
</feature>
<evidence type="ECO:0000256" key="9">
    <source>
        <dbReference type="ARBA" id="ARBA00022842"/>
    </source>
</evidence>
<accession>A0AAP3XR81</accession>
<dbReference type="EC" id="2.7.1.50" evidence="11"/>
<dbReference type="PRINTS" id="PR01099">
    <property type="entry name" value="HYETHTZKNASE"/>
</dbReference>
<comment type="caution">
    <text evidence="12">The sequence shown here is derived from an EMBL/GenBank/DDBJ whole genome shotgun (WGS) entry which is preliminary data.</text>
</comment>
<keyword evidence="8 11" id="KW-0067">ATP-binding</keyword>
<evidence type="ECO:0000256" key="1">
    <source>
        <dbReference type="ARBA" id="ARBA00001771"/>
    </source>
</evidence>
<dbReference type="Pfam" id="PF02110">
    <property type="entry name" value="HK"/>
    <property type="match status" value="1"/>
</dbReference>
<dbReference type="HAMAP" id="MF_00228">
    <property type="entry name" value="Thz_kinase"/>
    <property type="match status" value="1"/>
</dbReference>
<dbReference type="GO" id="GO:0004417">
    <property type="term" value="F:hydroxyethylthiazole kinase activity"/>
    <property type="evidence" value="ECO:0007669"/>
    <property type="project" value="UniProtKB-UniRule"/>
</dbReference>
<dbReference type="EMBL" id="JARGEQ010000082">
    <property type="protein sequence ID" value="MDF1586427.1"/>
    <property type="molecule type" value="Genomic_DNA"/>
</dbReference>
<comment type="catalytic activity">
    <reaction evidence="1 11">
        <text>5-(2-hydroxyethyl)-4-methylthiazole + ATP = 4-methyl-5-(2-phosphooxyethyl)-thiazole + ADP + H(+)</text>
        <dbReference type="Rhea" id="RHEA:24212"/>
        <dbReference type="ChEBI" id="CHEBI:15378"/>
        <dbReference type="ChEBI" id="CHEBI:17957"/>
        <dbReference type="ChEBI" id="CHEBI:30616"/>
        <dbReference type="ChEBI" id="CHEBI:58296"/>
        <dbReference type="ChEBI" id="CHEBI:456216"/>
        <dbReference type="EC" id="2.7.1.50"/>
    </reaction>
</comment>
<dbReference type="GO" id="GO:0009229">
    <property type="term" value="P:thiamine diphosphate biosynthetic process"/>
    <property type="evidence" value="ECO:0007669"/>
    <property type="project" value="UniProtKB-UniRule"/>
</dbReference>
<dbReference type="NCBIfam" id="NF006830">
    <property type="entry name" value="PRK09355.1"/>
    <property type="match status" value="1"/>
</dbReference>
<keyword evidence="13" id="KW-1185">Reference proteome</keyword>
<evidence type="ECO:0000256" key="5">
    <source>
        <dbReference type="ARBA" id="ARBA00022723"/>
    </source>
</evidence>
<gene>
    <name evidence="11 12" type="primary">thiM</name>
    <name evidence="12" type="ORF">PZ740_08520</name>
</gene>
<comment type="cofactor">
    <cofactor evidence="2 11">
        <name>Mg(2+)</name>
        <dbReference type="ChEBI" id="CHEBI:18420"/>
    </cofactor>
</comment>
<evidence type="ECO:0000256" key="6">
    <source>
        <dbReference type="ARBA" id="ARBA00022741"/>
    </source>
</evidence>
<dbReference type="GO" id="GO:0000287">
    <property type="term" value="F:magnesium ion binding"/>
    <property type="evidence" value="ECO:0007669"/>
    <property type="project" value="UniProtKB-UniRule"/>
</dbReference>
<feature type="binding site" evidence="11">
    <location>
        <position position="52"/>
    </location>
    <ligand>
        <name>substrate</name>
    </ligand>
</feature>
<dbReference type="InterPro" id="IPR000417">
    <property type="entry name" value="Hyethyz_kinase"/>
</dbReference>
<evidence type="ECO:0000256" key="10">
    <source>
        <dbReference type="ARBA" id="ARBA00022977"/>
    </source>
</evidence>